<feature type="domain" description="UvrD-like helicase C-terminal" evidence="13">
    <location>
        <begin position="286"/>
        <end position="587"/>
    </location>
</feature>
<keyword evidence="2 11" id="KW-0547">Nucleotide-binding</keyword>
<gene>
    <name evidence="14" type="ORF">GLOTRDRAFT_46626</name>
</gene>
<dbReference type="EMBL" id="KB469307">
    <property type="protein sequence ID" value="EPQ52841.1"/>
    <property type="molecule type" value="Genomic_DNA"/>
</dbReference>
<evidence type="ECO:0000256" key="6">
    <source>
        <dbReference type="ARBA" id="ARBA00023125"/>
    </source>
</evidence>
<evidence type="ECO:0000256" key="3">
    <source>
        <dbReference type="ARBA" id="ARBA00022801"/>
    </source>
</evidence>
<dbReference type="InterPro" id="IPR014017">
    <property type="entry name" value="DNA_helicase_UvrD-like_C"/>
</dbReference>
<dbReference type="AlphaFoldDB" id="S7PYW7"/>
<dbReference type="RefSeq" id="XP_007868688.1">
    <property type="nucleotide sequence ID" value="XM_007870497.1"/>
</dbReference>
<dbReference type="eggNOG" id="KOG2108">
    <property type="taxonomic scope" value="Eukaryota"/>
</dbReference>
<dbReference type="GO" id="GO:0005634">
    <property type="term" value="C:nucleus"/>
    <property type="evidence" value="ECO:0007669"/>
    <property type="project" value="TreeGrafter"/>
</dbReference>
<sequence length="666" mass="74582">VAVRHPHDIPLQILAGPGSGKTKKVLTSRIAYLILHEHVQPSSICAVTFTNKAAREMKERLTKVIGKAKVDEVKMGTFHALCALFLRRYPTRVGIKSNFTVCDADESKKILKKLLGSYKDYLEERNITLDVRSVTSIISKAKSRGESWRALAVRSTSTIELASQTGHDLNRIIAELYEAYEKYLRENNSLDFDDLLVYGVELFSRNKEVIAWCTHVLVDEFQDTNTLQYELMRHIASVSRCVTIVGDPDQSIYGWRSAEVANLAKMRIDFPSTVQILLEENYRSTASILRACMSIVAQDHSRIQKTLHTSHPDGCCPVLQCFPSEQDEAACIAREIKRLSASSGGMLGWEDFVILLRMNSLSRSLESALRKEGIPCRVLKGQKFFERLEIKDLLAYLQVVDNPDFVPAFERVINVPPRGIGDKTLGEILRTAQGRRLSPVALVEHIYDSKIPDIKPSIKRKVGSFVRTVRELRLAAQRMPADIIRKLISLTEYEDHLKKTQPDSDARWENVMELMSFASEAAQFDADGLIELKHSAAEGPGNREALSESNPLRLFLQASQLSGDSGDGGEGGEKEKVTISTCHSAKGLEWPVVFIPAVEEGTFPFALSEDLNEERRLLYVACTRAQNLLYLSHCNKRLVAGRQIDRKLSAFVASVIEEAPVRLPGT</sequence>
<evidence type="ECO:0000256" key="8">
    <source>
        <dbReference type="ARBA" id="ARBA00034617"/>
    </source>
</evidence>
<dbReference type="STRING" id="670483.S7PYW7"/>
<dbReference type="OMA" id="HCANILI"/>
<dbReference type="PROSITE" id="PS51217">
    <property type="entry name" value="UVRD_HELICASE_CTER"/>
    <property type="match status" value="1"/>
</dbReference>
<feature type="binding site" evidence="11">
    <location>
        <begin position="15"/>
        <end position="22"/>
    </location>
    <ligand>
        <name>ATP</name>
        <dbReference type="ChEBI" id="CHEBI:30616"/>
    </ligand>
</feature>
<dbReference type="SUPFAM" id="SSF52540">
    <property type="entry name" value="P-loop containing nucleoside triphosphate hydrolases"/>
    <property type="match status" value="1"/>
</dbReference>
<feature type="non-terminal residue" evidence="14">
    <location>
        <position position="1"/>
    </location>
</feature>
<dbReference type="GO" id="GO:0003677">
    <property type="term" value="F:DNA binding"/>
    <property type="evidence" value="ECO:0007669"/>
    <property type="project" value="UniProtKB-KW"/>
</dbReference>
<dbReference type="PANTHER" id="PTHR11070:SF2">
    <property type="entry name" value="ATP-DEPENDENT DNA HELICASE SRS2"/>
    <property type="match status" value="1"/>
</dbReference>
<dbReference type="PROSITE" id="PS51198">
    <property type="entry name" value="UVRD_HELICASE_ATP_BIND"/>
    <property type="match status" value="1"/>
</dbReference>
<dbReference type="GO" id="GO:0043138">
    <property type="term" value="F:3'-5' DNA helicase activity"/>
    <property type="evidence" value="ECO:0007669"/>
    <property type="project" value="UniProtKB-EC"/>
</dbReference>
<dbReference type="GeneID" id="19306449"/>
<comment type="similarity">
    <text evidence="1">Belongs to the helicase family. UvrD subfamily.</text>
</comment>
<evidence type="ECO:0000256" key="7">
    <source>
        <dbReference type="ARBA" id="ARBA00023235"/>
    </source>
</evidence>
<evidence type="ECO:0000256" key="1">
    <source>
        <dbReference type="ARBA" id="ARBA00009922"/>
    </source>
</evidence>
<dbReference type="Pfam" id="PF13361">
    <property type="entry name" value="UvrD_C"/>
    <property type="match status" value="1"/>
</dbReference>
<dbReference type="PANTHER" id="PTHR11070">
    <property type="entry name" value="UVRD / RECB / PCRA DNA HELICASE FAMILY MEMBER"/>
    <property type="match status" value="1"/>
</dbReference>
<dbReference type="OrthoDB" id="1470711at2759"/>
<dbReference type="InterPro" id="IPR013986">
    <property type="entry name" value="DExx_box_DNA_helicase_dom_sf"/>
</dbReference>
<protein>
    <recommendedName>
        <fullName evidence="9">DNA 3'-5' helicase</fullName>
        <ecNumber evidence="9">5.6.2.4</ecNumber>
    </recommendedName>
</protein>
<keyword evidence="3 11" id="KW-0378">Hydrolase</keyword>
<comment type="catalytic activity">
    <reaction evidence="10">
        <text>ATP + H2O = ADP + phosphate + H(+)</text>
        <dbReference type="Rhea" id="RHEA:13065"/>
        <dbReference type="ChEBI" id="CHEBI:15377"/>
        <dbReference type="ChEBI" id="CHEBI:15378"/>
        <dbReference type="ChEBI" id="CHEBI:30616"/>
        <dbReference type="ChEBI" id="CHEBI:43474"/>
        <dbReference type="ChEBI" id="CHEBI:456216"/>
        <dbReference type="EC" id="5.6.2.4"/>
    </reaction>
</comment>
<dbReference type="InterPro" id="IPR000212">
    <property type="entry name" value="DNA_helicase_UvrD/REP"/>
</dbReference>
<dbReference type="InterPro" id="IPR027417">
    <property type="entry name" value="P-loop_NTPase"/>
</dbReference>
<dbReference type="HOGENOM" id="CLU_004585_5_4_1"/>
<dbReference type="Gene3D" id="1.10.486.10">
    <property type="entry name" value="PCRA, domain 4"/>
    <property type="match status" value="1"/>
</dbReference>
<dbReference type="CDD" id="cd17932">
    <property type="entry name" value="DEXQc_UvrD"/>
    <property type="match status" value="1"/>
</dbReference>
<dbReference type="GO" id="GO:0000725">
    <property type="term" value="P:recombinational repair"/>
    <property type="evidence" value="ECO:0007669"/>
    <property type="project" value="TreeGrafter"/>
</dbReference>
<organism evidence="14 15">
    <name type="scientific">Gloeophyllum trabeum (strain ATCC 11539 / FP-39264 / Madison 617)</name>
    <name type="common">Brown rot fungus</name>
    <dbReference type="NCBI Taxonomy" id="670483"/>
    <lineage>
        <taxon>Eukaryota</taxon>
        <taxon>Fungi</taxon>
        <taxon>Dikarya</taxon>
        <taxon>Basidiomycota</taxon>
        <taxon>Agaricomycotina</taxon>
        <taxon>Agaricomycetes</taxon>
        <taxon>Gloeophyllales</taxon>
        <taxon>Gloeophyllaceae</taxon>
        <taxon>Gloeophyllum</taxon>
    </lineage>
</organism>
<evidence type="ECO:0000256" key="11">
    <source>
        <dbReference type="PROSITE-ProRule" id="PRU00560"/>
    </source>
</evidence>
<evidence type="ECO:0000256" key="9">
    <source>
        <dbReference type="ARBA" id="ARBA00034808"/>
    </source>
</evidence>
<keyword evidence="6" id="KW-0238">DNA-binding</keyword>
<name>S7PYW7_GLOTA</name>
<evidence type="ECO:0000259" key="13">
    <source>
        <dbReference type="PROSITE" id="PS51217"/>
    </source>
</evidence>
<dbReference type="Pfam" id="PF00580">
    <property type="entry name" value="UvrD-helicase"/>
    <property type="match status" value="1"/>
</dbReference>
<dbReference type="GO" id="GO:0005524">
    <property type="term" value="F:ATP binding"/>
    <property type="evidence" value="ECO:0007669"/>
    <property type="project" value="UniProtKB-UniRule"/>
</dbReference>
<dbReference type="KEGG" id="gtr:GLOTRDRAFT_46626"/>
<proteinExistence type="inferred from homology"/>
<evidence type="ECO:0000256" key="10">
    <source>
        <dbReference type="ARBA" id="ARBA00048988"/>
    </source>
</evidence>
<keyword evidence="4 11" id="KW-0347">Helicase</keyword>
<comment type="catalytic activity">
    <reaction evidence="8">
        <text>Couples ATP hydrolysis with the unwinding of duplex DNA by translocating in the 3'-5' direction.</text>
        <dbReference type="EC" id="5.6.2.4"/>
    </reaction>
</comment>
<evidence type="ECO:0000256" key="4">
    <source>
        <dbReference type="ARBA" id="ARBA00022806"/>
    </source>
</evidence>
<evidence type="ECO:0000259" key="12">
    <source>
        <dbReference type="PROSITE" id="PS51198"/>
    </source>
</evidence>
<dbReference type="Gene3D" id="3.40.50.300">
    <property type="entry name" value="P-loop containing nucleotide triphosphate hydrolases"/>
    <property type="match status" value="2"/>
</dbReference>
<evidence type="ECO:0000313" key="15">
    <source>
        <dbReference type="Proteomes" id="UP000030669"/>
    </source>
</evidence>
<evidence type="ECO:0000256" key="5">
    <source>
        <dbReference type="ARBA" id="ARBA00022840"/>
    </source>
</evidence>
<keyword evidence="5 11" id="KW-0067">ATP-binding</keyword>
<dbReference type="Gene3D" id="1.10.10.160">
    <property type="match status" value="1"/>
</dbReference>
<reference evidence="14 15" key="1">
    <citation type="journal article" date="2012" name="Science">
        <title>The Paleozoic origin of enzymatic lignin decomposition reconstructed from 31 fungal genomes.</title>
        <authorList>
            <person name="Floudas D."/>
            <person name="Binder M."/>
            <person name="Riley R."/>
            <person name="Barry K."/>
            <person name="Blanchette R.A."/>
            <person name="Henrissat B."/>
            <person name="Martinez A.T."/>
            <person name="Otillar R."/>
            <person name="Spatafora J.W."/>
            <person name="Yadav J.S."/>
            <person name="Aerts A."/>
            <person name="Benoit I."/>
            <person name="Boyd A."/>
            <person name="Carlson A."/>
            <person name="Copeland A."/>
            <person name="Coutinho P.M."/>
            <person name="de Vries R.P."/>
            <person name="Ferreira P."/>
            <person name="Findley K."/>
            <person name="Foster B."/>
            <person name="Gaskell J."/>
            <person name="Glotzer D."/>
            <person name="Gorecki P."/>
            <person name="Heitman J."/>
            <person name="Hesse C."/>
            <person name="Hori C."/>
            <person name="Igarashi K."/>
            <person name="Jurgens J.A."/>
            <person name="Kallen N."/>
            <person name="Kersten P."/>
            <person name="Kohler A."/>
            <person name="Kuees U."/>
            <person name="Kumar T.K.A."/>
            <person name="Kuo A."/>
            <person name="LaButti K."/>
            <person name="Larrondo L.F."/>
            <person name="Lindquist E."/>
            <person name="Ling A."/>
            <person name="Lombard V."/>
            <person name="Lucas S."/>
            <person name="Lundell T."/>
            <person name="Martin R."/>
            <person name="McLaughlin D.J."/>
            <person name="Morgenstern I."/>
            <person name="Morin E."/>
            <person name="Murat C."/>
            <person name="Nagy L.G."/>
            <person name="Nolan M."/>
            <person name="Ohm R.A."/>
            <person name="Patyshakuliyeva A."/>
            <person name="Rokas A."/>
            <person name="Ruiz-Duenas F.J."/>
            <person name="Sabat G."/>
            <person name="Salamov A."/>
            <person name="Samejima M."/>
            <person name="Schmutz J."/>
            <person name="Slot J.C."/>
            <person name="St John F."/>
            <person name="Stenlid J."/>
            <person name="Sun H."/>
            <person name="Sun S."/>
            <person name="Syed K."/>
            <person name="Tsang A."/>
            <person name="Wiebenga A."/>
            <person name="Young D."/>
            <person name="Pisabarro A."/>
            <person name="Eastwood D.C."/>
            <person name="Martin F."/>
            <person name="Cullen D."/>
            <person name="Grigoriev I.V."/>
            <person name="Hibbett D.S."/>
        </authorList>
    </citation>
    <scope>NUCLEOTIDE SEQUENCE [LARGE SCALE GENOMIC DNA]</scope>
    <source>
        <strain evidence="14 15">ATCC 11539</strain>
    </source>
</reference>
<keyword evidence="15" id="KW-1185">Reference proteome</keyword>
<feature type="domain" description="UvrD-like helicase ATP-binding" evidence="12">
    <location>
        <begin position="1"/>
        <end position="285"/>
    </location>
</feature>
<keyword evidence="7" id="KW-0413">Isomerase</keyword>
<accession>S7PYW7</accession>
<dbReference type="EC" id="5.6.2.4" evidence="9"/>
<dbReference type="GO" id="GO:0016787">
    <property type="term" value="F:hydrolase activity"/>
    <property type="evidence" value="ECO:0007669"/>
    <property type="project" value="UniProtKB-UniRule"/>
</dbReference>
<evidence type="ECO:0000256" key="2">
    <source>
        <dbReference type="ARBA" id="ARBA00022741"/>
    </source>
</evidence>
<dbReference type="Proteomes" id="UP000030669">
    <property type="component" value="Unassembled WGS sequence"/>
</dbReference>
<evidence type="ECO:0000313" key="14">
    <source>
        <dbReference type="EMBL" id="EPQ52841.1"/>
    </source>
</evidence>
<dbReference type="InterPro" id="IPR014016">
    <property type="entry name" value="UvrD-like_ATP-bd"/>
</dbReference>